<dbReference type="EMBL" id="AWWV01006279">
    <property type="protein sequence ID" value="OMP02190.1"/>
    <property type="molecule type" value="Genomic_DNA"/>
</dbReference>
<gene>
    <name evidence="1" type="ORF">CCACVL1_02874</name>
</gene>
<name>A0A1R3K524_COCAP</name>
<evidence type="ECO:0000313" key="2">
    <source>
        <dbReference type="Proteomes" id="UP000188268"/>
    </source>
</evidence>
<evidence type="ECO:0000313" key="1">
    <source>
        <dbReference type="EMBL" id="OMP02190.1"/>
    </source>
</evidence>
<reference evidence="1 2" key="1">
    <citation type="submission" date="2013-09" db="EMBL/GenBank/DDBJ databases">
        <title>Corchorus capsularis genome sequencing.</title>
        <authorList>
            <person name="Alam M."/>
            <person name="Haque M.S."/>
            <person name="Islam M.S."/>
            <person name="Emdad E.M."/>
            <person name="Islam M.M."/>
            <person name="Ahmed B."/>
            <person name="Halim A."/>
            <person name="Hossen Q.M.M."/>
            <person name="Hossain M.Z."/>
            <person name="Ahmed R."/>
            <person name="Khan M.M."/>
            <person name="Islam R."/>
            <person name="Rashid M.M."/>
            <person name="Khan S.A."/>
            <person name="Rahman M.S."/>
            <person name="Alam M."/>
        </authorList>
    </citation>
    <scope>NUCLEOTIDE SEQUENCE [LARGE SCALE GENOMIC DNA]</scope>
    <source>
        <strain evidence="2">cv. CVL-1</strain>
        <tissue evidence="1">Whole seedling</tissue>
    </source>
</reference>
<organism evidence="1 2">
    <name type="scientific">Corchorus capsularis</name>
    <name type="common">Jute</name>
    <dbReference type="NCBI Taxonomy" id="210143"/>
    <lineage>
        <taxon>Eukaryota</taxon>
        <taxon>Viridiplantae</taxon>
        <taxon>Streptophyta</taxon>
        <taxon>Embryophyta</taxon>
        <taxon>Tracheophyta</taxon>
        <taxon>Spermatophyta</taxon>
        <taxon>Magnoliopsida</taxon>
        <taxon>eudicotyledons</taxon>
        <taxon>Gunneridae</taxon>
        <taxon>Pentapetalae</taxon>
        <taxon>rosids</taxon>
        <taxon>malvids</taxon>
        <taxon>Malvales</taxon>
        <taxon>Malvaceae</taxon>
        <taxon>Grewioideae</taxon>
        <taxon>Apeibeae</taxon>
        <taxon>Corchorus</taxon>
    </lineage>
</organism>
<keyword evidence="2" id="KW-1185">Reference proteome</keyword>
<dbReference type="AlphaFoldDB" id="A0A1R3K524"/>
<dbReference type="Gramene" id="OMP02190">
    <property type="protein sequence ID" value="OMP02190"/>
    <property type="gene ID" value="CCACVL1_02874"/>
</dbReference>
<protein>
    <submittedName>
        <fullName evidence="1">Uncharacterized protein</fullName>
    </submittedName>
</protein>
<sequence>MAAAMKLVETGEWGLGILRVN</sequence>
<accession>A0A1R3K524</accession>
<comment type="caution">
    <text evidence="1">The sequence shown here is derived from an EMBL/GenBank/DDBJ whole genome shotgun (WGS) entry which is preliminary data.</text>
</comment>
<dbReference type="Proteomes" id="UP000188268">
    <property type="component" value="Unassembled WGS sequence"/>
</dbReference>
<proteinExistence type="predicted"/>